<sequence>MPSFVGRYERFVWDVQELVCTHADGEQSLEEAAKALPAPIGPLCARTVWRWMKRWQGYMDKLDSQFWEHVISLHPTIRMPRGRERPTHRLRYWRQIWMELSPSKVNIGLFHGLYRLRQSKSASMV</sequence>
<comment type="caution">
    <text evidence="1">The sequence shown here is derived from an EMBL/GenBank/DDBJ whole genome shotgun (WGS) entry which is preliminary data.</text>
</comment>
<gene>
    <name evidence="1" type="ORF">J2S03_003506</name>
</gene>
<dbReference type="RefSeq" id="WP_274455142.1">
    <property type="nucleotide sequence ID" value="NZ_CP067097.1"/>
</dbReference>
<proteinExistence type="predicted"/>
<accession>A0ABT9XMT6</accession>
<protein>
    <recommendedName>
        <fullName evidence="3">Transposase</fullName>
    </recommendedName>
</protein>
<dbReference type="EMBL" id="JAUSTP010000068">
    <property type="protein sequence ID" value="MDQ0191633.1"/>
    <property type="molecule type" value="Genomic_DNA"/>
</dbReference>
<name>A0ABT9XMT6_9BACL</name>
<reference evidence="1 2" key="1">
    <citation type="submission" date="2023-07" db="EMBL/GenBank/DDBJ databases">
        <title>Genomic Encyclopedia of Type Strains, Phase IV (KMG-IV): sequencing the most valuable type-strain genomes for metagenomic binning, comparative biology and taxonomic classification.</title>
        <authorList>
            <person name="Goeker M."/>
        </authorList>
    </citation>
    <scope>NUCLEOTIDE SEQUENCE [LARGE SCALE GENOMIC DNA]</scope>
    <source>
        <strain evidence="1 2">DSM 4006</strain>
    </source>
</reference>
<evidence type="ECO:0008006" key="3">
    <source>
        <dbReference type="Google" id="ProtNLM"/>
    </source>
</evidence>
<keyword evidence="2" id="KW-1185">Reference proteome</keyword>
<evidence type="ECO:0000313" key="1">
    <source>
        <dbReference type="EMBL" id="MDQ0191633.1"/>
    </source>
</evidence>
<dbReference type="Proteomes" id="UP001232973">
    <property type="component" value="Unassembled WGS sequence"/>
</dbReference>
<evidence type="ECO:0000313" key="2">
    <source>
        <dbReference type="Proteomes" id="UP001232973"/>
    </source>
</evidence>
<organism evidence="1 2">
    <name type="scientific">Alicyclobacillus cycloheptanicus</name>
    <dbReference type="NCBI Taxonomy" id="1457"/>
    <lineage>
        <taxon>Bacteria</taxon>
        <taxon>Bacillati</taxon>
        <taxon>Bacillota</taxon>
        <taxon>Bacilli</taxon>
        <taxon>Bacillales</taxon>
        <taxon>Alicyclobacillaceae</taxon>
        <taxon>Alicyclobacillus</taxon>
    </lineage>
</organism>